<organism evidence="2 3">
    <name type="scientific">Vitrella brassicaformis (strain CCMP3155)</name>
    <dbReference type="NCBI Taxonomy" id="1169540"/>
    <lineage>
        <taxon>Eukaryota</taxon>
        <taxon>Sar</taxon>
        <taxon>Alveolata</taxon>
        <taxon>Colpodellida</taxon>
        <taxon>Vitrellaceae</taxon>
        <taxon>Vitrella</taxon>
    </lineage>
</organism>
<dbReference type="VEuPathDB" id="CryptoDB:Vbra_19221"/>
<feature type="compositionally biased region" description="Low complexity" evidence="1">
    <location>
        <begin position="255"/>
        <end position="264"/>
    </location>
</feature>
<feature type="compositionally biased region" description="Basic and acidic residues" evidence="1">
    <location>
        <begin position="307"/>
        <end position="331"/>
    </location>
</feature>
<evidence type="ECO:0000313" key="3">
    <source>
        <dbReference type="Proteomes" id="UP000041254"/>
    </source>
</evidence>
<accession>A0A0G4H1A0</accession>
<name>A0A0G4H1A0_VITBC</name>
<sequence>MSQVARNDWGLSTRDIKYKKRTPVSPPWGHVPVSRMLVAMLLWWSAFLASSALAVPLRGAYDLSVRQRQMLPPAHPLAVGQHTRDSDIDTDDDIFDEADIVMQPSPQQPPQSPNEKEARELKPSAEALDEDPEEGEELEDIAKHIATAFFGEGGSPEANPAEPPKKEEAKKAEGVQAIPQDETADGCDEGKPTPEEMRKREQKLLDEIRKASLSNPATATNITMTSPPPPPPPKDDECETPAPKEKALEETAVIGGETEQQLTETEGDSHSHSHGHSHSHSHEAPPAAAAKPEKELSETEGEASEEEEKKLSATEGEPVEKKEEAVEEKKVTGGAAGGYDDCEPIRPKLVPTAKPYPLGDDGCEPESASSPASLKKGEEPGAPKEEPKTVPGAQPQQPKGPGGGKAAGLSPSISTLTIVALVTLFMRT</sequence>
<feature type="region of interest" description="Disordered" evidence="1">
    <location>
        <begin position="102"/>
        <end position="412"/>
    </location>
</feature>
<dbReference type="AlphaFoldDB" id="A0A0G4H1A0"/>
<feature type="compositionally biased region" description="Polar residues" evidence="1">
    <location>
        <begin position="212"/>
        <end position="225"/>
    </location>
</feature>
<reference evidence="2 3" key="1">
    <citation type="submission" date="2014-11" db="EMBL/GenBank/DDBJ databases">
        <authorList>
            <person name="Zhu J."/>
            <person name="Qi W."/>
            <person name="Song R."/>
        </authorList>
    </citation>
    <scope>NUCLEOTIDE SEQUENCE [LARGE SCALE GENOMIC DNA]</scope>
</reference>
<proteinExistence type="predicted"/>
<feature type="compositionally biased region" description="Basic and acidic residues" evidence="1">
    <location>
        <begin position="188"/>
        <end position="210"/>
    </location>
</feature>
<protein>
    <submittedName>
        <fullName evidence="2">Uncharacterized protein</fullName>
    </submittedName>
</protein>
<keyword evidence="3" id="KW-1185">Reference proteome</keyword>
<evidence type="ECO:0000313" key="2">
    <source>
        <dbReference type="EMBL" id="CEM37371.1"/>
    </source>
</evidence>
<gene>
    <name evidence="2" type="ORF">Vbra_19221</name>
</gene>
<feature type="compositionally biased region" description="Basic and acidic residues" evidence="1">
    <location>
        <begin position="375"/>
        <end position="388"/>
    </location>
</feature>
<evidence type="ECO:0000256" key="1">
    <source>
        <dbReference type="SAM" id="MobiDB-lite"/>
    </source>
</evidence>
<feature type="compositionally biased region" description="Acidic residues" evidence="1">
    <location>
        <begin position="127"/>
        <end position="139"/>
    </location>
</feature>
<dbReference type="EMBL" id="CDMY01000938">
    <property type="protein sequence ID" value="CEM37371.1"/>
    <property type="molecule type" value="Genomic_DNA"/>
</dbReference>
<dbReference type="Proteomes" id="UP000041254">
    <property type="component" value="Unassembled WGS sequence"/>
</dbReference>
<feature type="compositionally biased region" description="Basic and acidic residues" evidence="1">
    <location>
        <begin position="114"/>
        <end position="123"/>
    </location>
</feature>
<dbReference type="STRING" id="1169540.A0A0G4H1A0"/>
<feature type="compositionally biased region" description="Basic and acidic residues" evidence="1">
    <location>
        <begin position="163"/>
        <end position="173"/>
    </location>
</feature>
<dbReference type="InParanoid" id="A0A0G4H1A0"/>